<keyword evidence="3" id="KW-0503">Monooxygenase</keyword>
<evidence type="ECO:0000313" key="5">
    <source>
        <dbReference type="Proteomes" id="UP001476950"/>
    </source>
</evidence>
<protein>
    <submittedName>
        <fullName evidence="4">Cytochrome P450</fullName>
    </submittedName>
</protein>
<keyword evidence="3" id="KW-0349">Heme</keyword>
<dbReference type="InterPro" id="IPR017972">
    <property type="entry name" value="Cyt_P450_CS"/>
</dbReference>
<dbReference type="EMBL" id="JAMPLM010000016">
    <property type="protein sequence ID" value="MEP1060215.1"/>
    <property type="molecule type" value="Genomic_DNA"/>
</dbReference>
<dbReference type="Proteomes" id="UP001476950">
    <property type="component" value="Unassembled WGS sequence"/>
</dbReference>
<proteinExistence type="inferred from homology"/>
<evidence type="ECO:0000256" key="3">
    <source>
        <dbReference type="RuleBase" id="RU000461"/>
    </source>
</evidence>
<evidence type="ECO:0000313" key="4">
    <source>
        <dbReference type="EMBL" id="MEP1060215.1"/>
    </source>
</evidence>
<dbReference type="InterPro" id="IPR001128">
    <property type="entry name" value="Cyt_P450"/>
</dbReference>
<keyword evidence="3" id="KW-0560">Oxidoreductase</keyword>
<keyword evidence="5" id="KW-1185">Reference proteome</keyword>
<dbReference type="CDD" id="cd11053">
    <property type="entry name" value="CYP110-like"/>
    <property type="match status" value="1"/>
</dbReference>
<dbReference type="RefSeq" id="WP_190446345.1">
    <property type="nucleotide sequence ID" value="NZ_JAMPLM010000016.1"/>
</dbReference>
<dbReference type="PRINTS" id="PR00385">
    <property type="entry name" value="P450"/>
</dbReference>
<dbReference type="PROSITE" id="PS00086">
    <property type="entry name" value="CYTOCHROME_P450"/>
    <property type="match status" value="1"/>
</dbReference>
<sequence>MSVSTLPDGLTTPSLLQTLALVAQPIGFLEQCAQRYGDTFTTRVLGWQSPPVVFFGDPGAIAQIFTAPAGQFELGKVTHVFRPLTGDRSLIMLDGERHQRQRQLLMPPLHGDRMRTYGQLICDLTRQVIADWTLAKPFSIRESTSEISLQIILRVVFGMTPGPRYYQLKHLLNALLEAVTSPLYSSQFFFPMLQRDLGRWSPWGAFLKQQYQIDKLIYAEIRQRRAQFDPDRADVLTLLLSAQDEAGQSMSDEELRDQLMTLLLLGHETTASALSWAFYWVHEKPSVLAKLQQELESLGNAPDPDRLAQLPYLTAVCKESLRIYPIALISQPRKVKEPVQIGDYTFDPGAILIPCIYLAHRRSQTYPAPEQFQPDRFLQQKFSPYEFLPFGGGSRSCIGAAFSLYEMKLVLATVLSCYTLTATTQGTVKPERRGITFVPSSNFRLTAITRRTNTSAVNSSV</sequence>
<dbReference type="PRINTS" id="PR00463">
    <property type="entry name" value="EP450I"/>
</dbReference>
<dbReference type="InterPro" id="IPR036396">
    <property type="entry name" value="Cyt_P450_sf"/>
</dbReference>
<gene>
    <name evidence="4" type="ORF">NDI38_17405</name>
</gene>
<dbReference type="PANTHER" id="PTHR24305">
    <property type="entry name" value="CYTOCHROME P450"/>
    <property type="match status" value="1"/>
</dbReference>
<dbReference type="PANTHER" id="PTHR24305:SF166">
    <property type="entry name" value="CYTOCHROME P450 12A4, MITOCHONDRIAL-RELATED"/>
    <property type="match status" value="1"/>
</dbReference>
<name>A0ABV0KM13_9CYAN</name>
<dbReference type="SUPFAM" id="SSF48264">
    <property type="entry name" value="Cytochrome P450"/>
    <property type="match status" value="1"/>
</dbReference>
<dbReference type="Gene3D" id="1.10.630.10">
    <property type="entry name" value="Cytochrome P450"/>
    <property type="match status" value="1"/>
</dbReference>
<dbReference type="InterPro" id="IPR002401">
    <property type="entry name" value="Cyt_P450_E_grp-I"/>
</dbReference>
<keyword evidence="3" id="KW-0408">Iron</keyword>
<dbReference type="InterPro" id="IPR050121">
    <property type="entry name" value="Cytochrome_P450_monoxygenase"/>
</dbReference>
<accession>A0ABV0KM13</accession>
<comment type="caution">
    <text evidence="4">The sequence shown here is derived from an EMBL/GenBank/DDBJ whole genome shotgun (WGS) entry which is preliminary data.</text>
</comment>
<evidence type="ECO:0000256" key="2">
    <source>
        <dbReference type="ARBA" id="ARBA00010617"/>
    </source>
</evidence>
<reference evidence="4 5" key="1">
    <citation type="submission" date="2022-04" db="EMBL/GenBank/DDBJ databases">
        <title>Positive selection, recombination, and allopatry shape intraspecific diversity of widespread and dominant cyanobacteria.</title>
        <authorList>
            <person name="Wei J."/>
            <person name="Shu W."/>
            <person name="Hu C."/>
        </authorList>
    </citation>
    <scope>NUCLEOTIDE SEQUENCE [LARGE SCALE GENOMIC DNA]</scope>
    <source>
        <strain evidence="4 5">AS-A4</strain>
    </source>
</reference>
<organism evidence="4 5">
    <name type="scientific">Stenomitos frigidus AS-A4</name>
    <dbReference type="NCBI Taxonomy" id="2933935"/>
    <lineage>
        <taxon>Bacteria</taxon>
        <taxon>Bacillati</taxon>
        <taxon>Cyanobacteriota</taxon>
        <taxon>Cyanophyceae</taxon>
        <taxon>Leptolyngbyales</taxon>
        <taxon>Leptolyngbyaceae</taxon>
        <taxon>Stenomitos</taxon>
    </lineage>
</organism>
<dbReference type="Pfam" id="PF00067">
    <property type="entry name" value="p450"/>
    <property type="match status" value="1"/>
</dbReference>
<keyword evidence="3" id="KW-0479">Metal-binding</keyword>
<evidence type="ECO:0000256" key="1">
    <source>
        <dbReference type="ARBA" id="ARBA00001971"/>
    </source>
</evidence>
<comment type="similarity">
    <text evidence="2 3">Belongs to the cytochrome P450 family.</text>
</comment>
<comment type="cofactor">
    <cofactor evidence="1">
        <name>heme</name>
        <dbReference type="ChEBI" id="CHEBI:30413"/>
    </cofactor>
</comment>